<comment type="caution">
    <text evidence="7">The sequence shown here is derived from an EMBL/GenBank/DDBJ whole genome shotgun (WGS) entry which is preliminary data.</text>
</comment>
<dbReference type="InterPro" id="IPR038497">
    <property type="entry name" value="ATPase_V1-cplx_hsu_C_sf"/>
</dbReference>
<keyword evidence="8" id="KW-1185">Reference proteome</keyword>
<dbReference type="Gene3D" id="1.25.10.10">
    <property type="entry name" value="Leucine-rich Repeat Variant"/>
    <property type="match status" value="1"/>
</dbReference>
<sequence length="510" mass="56607">MAFPASLAPSPVHLAFTGIQWDPLGKLELTGPEKSLLRSAEDNVLEYSLAEQDDASAYARLLLKVLDQVIGPNNSSDKVAKLTMEDILDDEEALQMLYVDPMGVVSHYALSKLYEVILYLKEKSTKSEMSVLSTFYKDGALIEEWRPLLRILKGGAGTGDAYAQRVSALCLACILFEGCPSQHNKKLPADKSPAVLEALQSLVSWIASRLQSSTSTSLALVTPALAVLIAAPEARKLFDQAGGIGFLVRHLRVRQAGPKKNSASVQHLYELCFCLWIMTYECSSSEEMRGHFHRDQAVFALVDLVATAPREKVVRVALSSLRNLATCSDDELPTVGSKTVDGSTFLGEMIGCGLIKSIDLMKERQWTDPDIVEDLDILHKLLHENYHDMTRWDVYKSEVESGHLQWGIVHTEKFFKENARRMEGKDGNFAVVKVLISLAASSSTDEEVAAIACYDIGEFVRNYPNGRAIVKRLGAKEIVMKLIEHENPELQRHALQCVSKMLVQNWQALK</sequence>
<dbReference type="SUPFAM" id="SSF48371">
    <property type="entry name" value="ARM repeat"/>
    <property type="match status" value="1"/>
</dbReference>
<gene>
    <name evidence="7" type="ORF">SEMRO_174_G076750.1</name>
</gene>
<feature type="domain" description="ATPase V1 complex subunit H C-terminal" evidence="6">
    <location>
        <begin position="389"/>
        <end position="506"/>
    </location>
</feature>
<comment type="similarity">
    <text evidence="1">Belongs to the V-ATPase H subunit family.</text>
</comment>
<dbReference type="Proteomes" id="UP001153069">
    <property type="component" value="Unassembled WGS sequence"/>
</dbReference>
<evidence type="ECO:0000256" key="4">
    <source>
        <dbReference type="ARBA" id="ARBA00023065"/>
    </source>
</evidence>
<keyword evidence="2" id="KW-0813">Transport</keyword>
<dbReference type="InterPro" id="IPR011989">
    <property type="entry name" value="ARM-like"/>
</dbReference>
<dbReference type="GO" id="GO:0046961">
    <property type="term" value="F:proton-transporting ATPase activity, rotational mechanism"/>
    <property type="evidence" value="ECO:0007669"/>
    <property type="project" value="InterPro"/>
</dbReference>
<evidence type="ECO:0000256" key="2">
    <source>
        <dbReference type="ARBA" id="ARBA00022448"/>
    </source>
</evidence>
<dbReference type="AlphaFoldDB" id="A0A9N8DK95"/>
<evidence type="ECO:0000256" key="3">
    <source>
        <dbReference type="ARBA" id="ARBA00022781"/>
    </source>
</evidence>
<accession>A0A9N8DK95</accession>
<dbReference type="InterPro" id="IPR004908">
    <property type="entry name" value="ATPase_V1-cplx_hsu"/>
</dbReference>
<dbReference type="PANTHER" id="PTHR10698">
    <property type="entry name" value="V-TYPE PROTON ATPASE SUBUNIT H"/>
    <property type="match status" value="1"/>
</dbReference>
<dbReference type="Gene3D" id="1.25.40.150">
    <property type="entry name" value="V-type ATPase, subunit H, C-terminal domain"/>
    <property type="match status" value="1"/>
</dbReference>
<dbReference type="InterPro" id="IPR016024">
    <property type="entry name" value="ARM-type_fold"/>
</dbReference>
<feature type="repeat" description="ARM" evidence="5">
    <location>
        <begin position="296"/>
        <end position="331"/>
    </location>
</feature>
<proteinExistence type="inferred from homology"/>
<keyword evidence="3" id="KW-0375">Hydrogen ion transport</keyword>
<dbReference type="Pfam" id="PF11698">
    <property type="entry name" value="V-ATPase_H_C"/>
    <property type="match status" value="1"/>
</dbReference>
<dbReference type="Pfam" id="PF03224">
    <property type="entry name" value="V-ATPase_H_N"/>
    <property type="match status" value="1"/>
</dbReference>
<evidence type="ECO:0000256" key="5">
    <source>
        <dbReference type="PROSITE-ProRule" id="PRU00259"/>
    </source>
</evidence>
<dbReference type="InterPro" id="IPR000225">
    <property type="entry name" value="Armadillo"/>
</dbReference>
<dbReference type="PANTHER" id="PTHR10698:SF0">
    <property type="entry name" value="V-TYPE PROTON ATPASE SUBUNIT H"/>
    <property type="match status" value="1"/>
</dbReference>
<name>A0A9N8DK95_9STRA</name>
<dbReference type="GO" id="GO:0000221">
    <property type="term" value="C:vacuolar proton-transporting V-type ATPase, V1 domain"/>
    <property type="evidence" value="ECO:0007669"/>
    <property type="project" value="InterPro"/>
</dbReference>
<organism evidence="7 8">
    <name type="scientific">Seminavis robusta</name>
    <dbReference type="NCBI Taxonomy" id="568900"/>
    <lineage>
        <taxon>Eukaryota</taxon>
        <taxon>Sar</taxon>
        <taxon>Stramenopiles</taxon>
        <taxon>Ochrophyta</taxon>
        <taxon>Bacillariophyta</taxon>
        <taxon>Bacillariophyceae</taxon>
        <taxon>Bacillariophycidae</taxon>
        <taxon>Naviculales</taxon>
        <taxon>Naviculaceae</taxon>
        <taxon>Seminavis</taxon>
    </lineage>
</organism>
<dbReference type="PROSITE" id="PS50176">
    <property type="entry name" value="ARM_REPEAT"/>
    <property type="match status" value="1"/>
</dbReference>
<keyword evidence="4" id="KW-0406">Ion transport</keyword>
<dbReference type="InterPro" id="IPR011987">
    <property type="entry name" value="ATPase_V1-cplx_hsu_C"/>
</dbReference>
<evidence type="ECO:0000313" key="8">
    <source>
        <dbReference type="Proteomes" id="UP001153069"/>
    </source>
</evidence>
<evidence type="ECO:0000256" key="1">
    <source>
        <dbReference type="ARBA" id="ARBA00008613"/>
    </source>
</evidence>
<reference evidence="7" key="1">
    <citation type="submission" date="2020-06" db="EMBL/GenBank/DDBJ databases">
        <authorList>
            <consortium name="Plant Systems Biology data submission"/>
        </authorList>
    </citation>
    <scope>NUCLEOTIDE SEQUENCE</scope>
    <source>
        <strain evidence="7">D6</strain>
    </source>
</reference>
<protein>
    <submittedName>
        <fullName evidence="7">Probable V-type proton ATPase subunit H 2</fullName>
    </submittedName>
</protein>
<evidence type="ECO:0000313" key="7">
    <source>
        <dbReference type="EMBL" id="CAB9503721.1"/>
    </source>
</evidence>
<dbReference type="OrthoDB" id="41537at2759"/>
<evidence type="ECO:0000259" key="6">
    <source>
        <dbReference type="Pfam" id="PF11698"/>
    </source>
</evidence>
<dbReference type="EMBL" id="CAICTM010000173">
    <property type="protein sequence ID" value="CAB9503721.1"/>
    <property type="molecule type" value="Genomic_DNA"/>
</dbReference>